<accession>A0A382VHW6</accession>
<reference evidence="2" key="1">
    <citation type="submission" date="2018-05" db="EMBL/GenBank/DDBJ databases">
        <authorList>
            <person name="Lanie J.A."/>
            <person name="Ng W.-L."/>
            <person name="Kazmierczak K.M."/>
            <person name="Andrzejewski T.M."/>
            <person name="Davidsen T.M."/>
            <person name="Wayne K.J."/>
            <person name="Tettelin H."/>
            <person name="Glass J.I."/>
            <person name="Rusch D."/>
            <person name="Podicherti R."/>
            <person name="Tsui H.-C.T."/>
            <person name="Winkler M.E."/>
        </authorList>
    </citation>
    <scope>NUCLEOTIDE SEQUENCE</scope>
</reference>
<feature type="region of interest" description="Disordered" evidence="1">
    <location>
        <begin position="32"/>
        <end position="51"/>
    </location>
</feature>
<dbReference type="EMBL" id="UINC01152093">
    <property type="protein sequence ID" value="SVD46084.1"/>
    <property type="molecule type" value="Genomic_DNA"/>
</dbReference>
<evidence type="ECO:0000256" key="1">
    <source>
        <dbReference type="SAM" id="MobiDB-lite"/>
    </source>
</evidence>
<protein>
    <recommendedName>
        <fullName evidence="3">DUF5666 domain-containing protein</fullName>
    </recommendedName>
</protein>
<sequence length="99" mass="10633">MYPYSMKYIHLYPQDLKYWCICLIITGCGGGGGGGSDEPISNPIASPNESPTLTVDLATRLPENKIRIGEVVATDPDGDDVSVELSGEDAAFLDLKQDL</sequence>
<name>A0A382VHW6_9ZZZZ</name>
<dbReference type="AlphaFoldDB" id="A0A382VHW6"/>
<evidence type="ECO:0000313" key="2">
    <source>
        <dbReference type="EMBL" id="SVD46084.1"/>
    </source>
</evidence>
<dbReference type="PROSITE" id="PS51257">
    <property type="entry name" value="PROKAR_LIPOPROTEIN"/>
    <property type="match status" value="1"/>
</dbReference>
<feature type="non-terminal residue" evidence="2">
    <location>
        <position position="99"/>
    </location>
</feature>
<organism evidence="2">
    <name type="scientific">marine metagenome</name>
    <dbReference type="NCBI Taxonomy" id="408172"/>
    <lineage>
        <taxon>unclassified sequences</taxon>
        <taxon>metagenomes</taxon>
        <taxon>ecological metagenomes</taxon>
    </lineage>
</organism>
<gene>
    <name evidence="2" type="ORF">METZ01_LOCUS398938</name>
</gene>
<evidence type="ECO:0008006" key="3">
    <source>
        <dbReference type="Google" id="ProtNLM"/>
    </source>
</evidence>
<proteinExistence type="predicted"/>